<comment type="caution">
    <text evidence="2">The sequence shown here is derived from an EMBL/GenBank/DDBJ whole genome shotgun (WGS) entry which is preliminary data.</text>
</comment>
<dbReference type="Proteomes" id="UP000559256">
    <property type="component" value="Unassembled WGS sequence"/>
</dbReference>
<reference evidence="2 3" key="1">
    <citation type="journal article" date="2020" name="ISME J.">
        <title>Uncovering the hidden diversity of litter-decomposition mechanisms in mushroom-forming fungi.</title>
        <authorList>
            <person name="Floudas D."/>
            <person name="Bentzer J."/>
            <person name="Ahren D."/>
            <person name="Johansson T."/>
            <person name="Persson P."/>
            <person name="Tunlid A."/>
        </authorList>
    </citation>
    <scope>NUCLEOTIDE SEQUENCE [LARGE SCALE GENOMIC DNA]</scope>
    <source>
        <strain evidence="2 3">CBS 291.85</strain>
    </source>
</reference>
<dbReference type="AlphaFoldDB" id="A0A8H5D612"/>
<feature type="compositionally biased region" description="Basic and acidic residues" evidence="1">
    <location>
        <begin position="185"/>
        <end position="195"/>
    </location>
</feature>
<proteinExistence type="predicted"/>
<protein>
    <submittedName>
        <fullName evidence="2">Uncharacterized protein</fullName>
    </submittedName>
</protein>
<keyword evidence="3" id="KW-1185">Reference proteome</keyword>
<organism evidence="2 3">
    <name type="scientific">Tetrapyrgos nigripes</name>
    <dbReference type="NCBI Taxonomy" id="182062"/>
    <lineage>
        <taxon>Eukaryota</taxon>
        <taxon>Fungi</taxon>
        <taxon>Dikarya</taxon>
        <taxon>Basidiomycota</taxon>
        <taxon>Agaricomycotina</taxon>
        <taxon>Agaricomycetes</taxon>
        <taxon>Agaricomycetidae</taxon>
        <taxon>Agaricales</taxon>
        <taxon>Marasmiineae</taxon>
        <taxon>Marasmiaceae</taxon>
        <taxon>Tetrapyrgos</taxon>
    </lineage>
</organism>
<gene>
    <name evidence="2" type="ORF">D9758_010597</name>
</gene>
<sequence length="245" mass="26408">MAQNQSGIGAGGNWIYIDDTDNRLDYSGQWELTTGDTPQRQGNSNQDSNALNDISSSWSGKVWNNTVHKTRDNDSMVIFGFNGTGYAVYGSFLTGASSKGRINCFLDGLDSLSDLEAGDSISWSPPESIDQGTSLGGNNDFICGREILESTGPHSLKIKMDNIVNASFFLDYVLIYQSGLESVAHQEEGNERDEGVGSSGGGDVSQGDAGMRNLRTPLADTLRTPCGHPYFYCYGLISCPNHCLS</sequence>
<name>A0A8H5D612_9AGAR</name>
<feature type="region of interest" description="Disordered" evidence="1">
    <location>
        <begin position="27"/>
        <end position="51"/>
    </location>
</feature>
<evidence type="ECO:0000313" key="2">
    <source>
        <dbReference type="EMBL" id="KAF5353838.1"/>
    </source>
</evidence>
<feature type="compositionally biased region" description="Polar residues" evidence="1">
    <location>
        <begin position="30"/>
        <end position="51"/>
    </location>
</feature>
<dbReference type="OrthoDB" id="3052647at2759"/>
<dbReference type="EMBL" id="JAACJM010000061">
    <property type="protein sequence ID" value="KAF5353838.1"/>
    <property type="molecule type" value="Genomic_DNA"/>
</dbReference>
<evidence type="ECO:0000313" key="3">
    <source>
        <dbReference type="Proteomes" id="UP000559256"/>
    </source>
</evidence>
<feature type="region of interest" description="Disordered" evidence="1">
    <location>
        <begin position="185"/>
        <end position="211"/>
    </location>
</feature>
<evidence type="ECO:0000256" key="1">
    <source>
        <dbReference type="SAM" id="MobiDB-lite"/>
    </source>
</evidence>
<accession>A0A8H5D612</accession>